<feature type="transmembrane region" description="Helical" evidence="1">
    <location>
        <begin position="309"/>
        <end position="328"/>
    </location>
</feature>
<evidence type="ECO:0008006" key="4">
    <source>
        <dbReference type="Google" id="ProtNLM"/>
    </source>
</evidence>
<feature type="transmembrane region" description="Helical" evidence="1">
    <location>
        <begin position="454"/>
        <end position="480"/>
    </location>
</feature>
<feature type="transmembrane region" description="Helical" evidence="1">
    <location>
        <begin position="334"/>
        <end position="355"/>
    </location>
</feature>
<feature type="transmembrane region" description="Helical" evidence="1">
    <location>
        <begin position="406"/>
        <end position="427"/>
    </location>
</feature>
<accession>A0A375I7N9</accession>
<organism evidence="2 3">
    <name type="scientific">Propionibacterium ruminifibrarum</name>
    <dbReference type="NCBI Taxonomy" id="1962131"/>
    <lineage>
        <taxon>Bacteria</taxon>
        <taxon>Bacillati</taxon>
        <taxon>Actinomycetota</taxon>
        <taxon>Actinomycetes</taxon>
        <taxon>Propionibacteriales</taxon>
        <taxon>Propionibacteriaceae</taxon>
        <taxon>Propionibacterium</taxon>
    </lineage>
</organism>
<reference evidence="3" key="1">
    <citation type="submission" date="2018-02" db="EMBL/GenBank/DDBJ databases">
        <authorList>
            <person name="Hornung B."/>
        </authorList>
    </citation>
    <scope>NUCLEOTIDE SEQUENCE [LARGE SCALE GENOMIC DNA]</scope>
</reference>
<proteinExistence type="predicted"/>
<feature type="transmembrane region" description="Helical" evidence="1">
    <location>
        <begin position="376"/>
        <end position="400"/>
    </location>
</feature>
<protein>
    <recommendedName>
        <fullName evidence="4">ABC-2 type transport system permease protein</fullName>
    </recommendedName>
</protein>
<keyword evidence="1" id="KW-0812">Transmembrane</keyword>
<dbReference type="RefSeq" id="WP_119716393.1">
    <property type="nucleotide sequence ID" value="NZ_OMOH01000011.1"/>
</dbReference>
<feature type="transmembrane region" description="Helical" evidence="1">
    <location>
        <begin position="486"/>
        <end position="509"/>
    </location>
</feature>
<feature type="transmembrane region" description="Helical" evidence="1">
    <location>
        <begin position="174"/>
        <end position="192"/>
    </location>
</feature>
<feature type="transmembrane region" description="Helical" evidence="1">
    <location>
        <begin position="60"/>
        <end position="80"/>
    </location>
</feature>
<feature type="transmembrane region" description="Helical" evidence="1">
    <location>
        <begin position="101"/>
        <end position="129"/>
    </location>
</feature>
<feature type="transmembrane region" description="Helical" evidence="1">
    <location>
        <begin position="24"/>
        <end position="48"/>
    </location>
</feature>
<evidence type="ECO:0000313" key="2">
    <source>
        <dbReference type="EMBL" id="SPF69293.1"/>
    </source>
</evidence>
<evidence type="ECO:0000313" key="3">
    <source>
        <dbReference type="Proteomes" id="UP000265962"/>
    </source>
</evidence>
<gene>
    <name evidence="2" type="ORF">PROPJV5_2248</name>
</gene>
<keyword evidence="1" id="KW-0472">Membrane</keyword>
<feature type="transmembrane region" description="Helical" evidence="1">
    <location>
        <begin position="235"/>
        <end position="254"/>
    </location>
</feature>
<feature type="transmembrane region" description="Helical" evidence="1">
    <location>
        <begin position="135"/>
        <end position="162"/>
    </location>
</feature>
<dbReference type="AlphaFoldDB" id="A0A375I7N9"/>
<sequence>MVGYLARLQLKLTWRGVTASTGRIVAFAIVLLYGLGLLALLGAGIVALGLDEASAVRGPVLTAAMAVITLGWPLIGVAGAGDASLLEPARFALTPRTGRELAPALFASALLTPGSVAVGIVALLVVVAWRAEPLSAVLAAAQLLLGVTTCVLLARVVLAALGPVLGRRRVRERLGVVLLLGVIGAGVGFQFLSQAPVDALWGTELLAPVTAAAQIARWTPFGWCWSLAWDAQQGAWPVLLVHVVASLALVALLARCWVRLIDRTLVNPVTRDEAARVKGSRLDDLLPAGVVGALMGRELRYWRRDQRRFIQLISIVLVPLIMVLPAVLGDQRQAIALAPFMCALMTSNVSAWGLSYDGSALWTVALSQVSAVHDRAARVAVVAIISGPVLLCSLVVALVLAPGYDVPGLIGMTVGTWLVAMGTGTWVDAMWQQPMPPPTSSVFTRNAGSTAETFLGSVLTMILPVLGGAPSGLLFILATAMGRPALGWAGLIVGLLVGGLACWGGVVLAGRRLDGHWPEVLAKVKERLT</sequence>
<dbReference type="OrthoDB" id="3261041at2"/>
<evidence type="ECO:0000256" key="1">
    <source>
        <dbReference type="SAM" id="Phobius"/>
    </source>
</evidence>
<name>A0A375I7N9_9ACTN</name>
<dbReference type="Proteomes" id="UP000265962">
    <property type="component" value="Unassembled WGS sequence"/>
</dbReference>
<keyword evidence="1" id="KW-1133">Transmembrane helix</keyword>
<dbReference type="EMBL" id="OMOH01000011">
    <property type="protein sequence ID" value="SPF69293.1"/>
    <property type="molecule type" value="Genomic_DNA"/>
</dbReference>
<keyword evidence="3" id="KW-1185">Reference proteome</keyword>